<dbReference type="Proteomes" id="UP001595921">
    <property type="component" value="Unassembled WGS sequence"/>
</dbReference>
<comment type="caution">
    <text evidence="2">The sequence shown here is derived from an EMBL/GenBank/DDBJ whole genome shotgun (WGS) entry which is preliminary data.</text>
</comment>
<name>A0ABD5PH28_9EURY</name>
<protein>
    <submittedName>
        <fullName evidence="2">HTH domain-containing protein</fullName>
    </submittedName>
</protein>
<dbReference type="AlphaFoldDB" id="A0ABD5PH28"/>
<evidence type="ECO:0000256" key="1">
    <source>
        <dbReference type="SAM" id="MobiDB-lite"/>
    </source>
</evidence>
<accession>A0ABD5PH28</accession>
<sequence>MNGHERGERGEHRESTGEPETPETIELWVWADRDCLDAEHDLVIERVERLVGRGVVDAFRTREWDHQIDLAGRRPSSVREHAARSHLAAFEQWAATHGVELPLPPVHRGGVGRMGPETTLQDLPMLLMAEYVGENVAFVTPCETERGGHSPEGRLDRLAAAGKWVPPESLDEPAPTP</sequence>
<dbReference type="InterPro" id="IPR046783">
    <property type="entry name" value="HTH_63"/>
</dbReference>
<proteinExistence type="predicted"/>
<dbReference type="EMBL" id="JBHSDS010000014">
    <property type="protein sequence ID" value="MFC4360174.1"/>
    <property type="molecule type" value="Genomic_DNA"/>
</dbReference>
<feature type="region of interest" description="Disordered" evidence="1">
    <location>
        <begin position="144"/>
        <end position="177"/>
    </location>
</feature>
<gene>
    <name evidence="2" type="ORF">ACFO0N_19680</name>
</gene>
<evidence type="ECO:0000313" key="3">
    <source>
        <dbReference type="Proteomes" id="UP001595921"/>
    </source>
</evidence>
<evidence type="ECO:0000313" key="2">
    <source>
        <dbReference type="EMBL" id="MFC4360174.1"/>
    </source>
</evidence>
<feature type="compositionally biased region" description="Basic and acidic residues" evidence="1">
    <location>
        <begin position="1"/>
        <end position="16"/>
    </location>
</feature>
<dbReference type="Pfam" id="PF20575">
    <property type="entry name" value="HTH_63"/>
    <property type="match status" value="1"/>
</dbReference>
<keyword evidence="3" id="KW-1185">Reference proteome</keyword>
<reference evidence="2 3" key="1">
    <citation type="journal article" date="2019" name="Int. J. Syst. Evol. Microbiol.">
        <title>The Global Catalogue of Microorganisms (GCM) 10K type strain sequencing project: providing services to taxonomists for standard genome sequencing and annotation.</title>
        <authorList>
            <consortium name="The Broad Institute Genomics Platform"/>
            <consortium name="The Broad Institute Genome Sequencing Center for Infectious Disease"/>
            <person name="Wu L."/>
            <person name="Ma J."/>
        </authorList>
    </citation>
    <scope>NUCLEOTIDE SEQUENCE [LARGE SCALE GENOMIC DNA]</scope>
    <source>
        <strain evidence="2 3">CGMCC 1.12553</strain>
    </source>
</reference>
<feature type="region of interest" description="Disordered" evidence="1">
    <location>
        <begin position="1"/>
        <end position="23"/>
    </location>
</feature>
<organism evidence="2 3">
    <name type="scientific">Halobium salinum</name>
    <dbReference type="NCBI Taxonomy" id="1364940"/>
    <lineage>
        <taxon>Archaea</taxon>
        <taxon>Methanobacteriati</taxon>
        <taxon>Methanobacteriota</taxon>
        <taxon>Stenosarchaea group</taxon>
        <taxon>Halobacteria</taxon>
        <taxon>Halobacteriales</taxon>
        <taxon>Haloferacaceae</taxon>
        <taxon>Halobium</taxon>
    </lineage>
</organism>
<feature type="compositionally biased region" description="Basic and acidic residues" evidence="1">
    <location>
        <begin position="144"/>
        <end position="157"/>
    </location>
</feature>
<dbReference type="RefSeq" id="WP_267619762.1">
    <property type="nucleotide sequence ID" value="NZ_JAODIW010000003.1"/>
</dbReference>